<dbReference type="InterPro" id="IPR029061">
    <property type="entry name" value="THDP-binding"/>
</dbReference>
<dbReference type="PANTHER" id="PTHR42981">
    <property type="entry name" value="PYRUVATE DEHYDROGENASE [UBIQUINONE]"/>
    <property type="match status" value="1"/>
</dbReference>
<dbReference type="InterPro" id="IPR029035">
    <property type="entry name" value="DHS-like_NAD/FAD-binding_dom"/>
</dbReference>
<dbReference type="GO" id="GO:0030976">
    <property type="term" value="F:thiamine pyrophosphate binding"/>
    <property type="evidence" value="ECO:0007669"/>
    <property type="project" value="InterPro"/>
</dbReference>
<dbReference type="SUPFAM" id="SSF52467">
    <property type="entry name" value="DHS-like NAD/FAD-binding domain"/>
    <property type="match status" value="1"/>
</dbReference>
<organism evidence="7 8">
    <name type="scientific">Nocardia ninae NBRC 108245</name>
    <dbReference type="NCBI Taxonomy" id="1210091"/>
    <lineage>
        <taxon>Bacteria</taxon>
        <taxon>Bacillati</taxon>
        <taxon>Actinomycetota</taxon>
        <taxon>Actinomycetes</taxon>
        <taxon>Mycobacteriales</taxon>
        <taxon>Nocardiaceae</taxon>
        <taxon>Nocardia</taxon>
    </lineage>
</organism>
<feature type="domain" description="Thiamine pyrophosphate enzyme N-terminal TPP-binding" evidence="6">
    <location>
        <begin position="3"/>
        <end position="116"/>
    </location>
</feature>
<protein>
    <submittedName>
        <fullName evidence="7">Putative pyruvate dehydrogenase</fullName>
    </submittedName>
</protein>
<dbReference type="InterPro" id="IPR047210">
    <property type="entry name" value="TPP_PYR_POXB-like"/>
</dbReference>
<dbReference type="GO" id="GO:0000287">
    <property type="term" value="F:magnesium ion binding"/>
    <property type="evidence" value="ECO:0007669"/>
    <property type="project" value="InterPro"/>
</dbReference>
<sequence>MTTVAEMIVTALADQGVTQVWGVVGDALNPITDAIRREDRIEWIGVRHEEVAAYAAGAQAQLTGTIGVCMGTVGPGSIHLLGGLYDAKKSHAPVLAICGQVPTSEMGSEYFQEVDNDAVFRDVSEFTATVTSAAQMPRLLEQAVNAAVSRQGVSVLTIPGDIGGLKLDSDERPRFVARDRTIVPGAAEIVQAADTLNKADKVTLLVGIGAREAREEVLRLAEQLSAPMVLTIKAKEGLEHDNPFAVGQTGLIGNPAANSALEDCDVLFMVGTDFPYRDWYPTGKTVIQLDARLDHIGRRTPVDVALVGHAGPALRELLSKLDAKSSDKHLKKAQTEYQRWSGLQDRLAEPKHDRKFLGRIRKHLDNPDQLIRPEAVAAAVNTHAADDAIFTSDTGMSTVWLSRFLSLRGTRRLLGSYNFGSMANAMPQALGAQILDRERQVVAFCGDGGLMMLLGDLRTAVTYDLPVTLVVFNNGRLGMVKLEQEEGGLPEFGTVLDNPDIAAVAQAMGLESRRITDPDDLDGAVAEAFAQRKPVLLDVVTNPDEISIPPKPTFDQAWGFAIAKVKETLESRT</sequence>
<keyword evidence="2 3" id="KW-0786">Thiamine pyrophosphate</keyword>
<dbReference type="PANTHER" id="PTHR42981:SF2">
    <property type="entry name" value="PYRUVATE DEHYDROGENASE [UBIQUINONE]"/>
    <property type="match status" value="1"/>
</dbReference>
<evidence type="ECO:0000259" key="5">
    <source>
        <dbReference type="Pfam" id="PF02775"/>
    </source>
</evidence>
<dbReference type="RefSeq" id="WP_147132505.1">
    <property type="nucleotide sequence ID" value="NZ_BJXA01000022.1"/>
</dbReference>
<feature type="domain" description="Thiamine pyrophosphate enzyme TPP-binding" evidence="5">
    <location>
        <begin position="393"/>
        <end position="539"/>
    </location>
</feature>
<dbReference type="Pfam" id="PF00205">
    <property type="entry name" value="TPP_enzyme_M"/>
    <property type="match status" value="1"/>
</dbReference>
<evidence type="ECO:0000313" key="7">
    <source>
        <dbReference type="EMBL" id="GEM39173.1"/>
    </source>
</evidence>
<dbReference type="Gene3D" id="3.40.50.1220">
    <property type="entry name" value="TPP-binding domain"/>
    <property type="match status" value="1"/>
</dbReference>
<dbReference type="AlphaFoldDB" id="A0A511MES8"/>
<dbReference type="Pfam" id="PF02775">
    <property type="entry name" value="TPP_enzyme_C"/>
    <property type="match status" value="1"/>
</dbReference>
<dbReference type="CDD" id="cd07039">
    <property type="entry name" value="TPP_PYR_POX"/>
    <property type="match status" value="1"/>
</dbReference>
<proteinExistence type="inferred from homology"/>
<evidence type="ECO:0000313" key="8">
    <source>
        <dbReference type="Proteomes" id="UP000321424"/>
    </source>
</evidence>
<accession>A0A511MES8</accession>
<dbReference type="EMBL" id="BJXA01000022">
    <property type="protein sequence ID" value="GEM39173.1"/>
    <property type="molecule type" value="Genomic_DNA"/>
</dbReference>
<comment type="caution">
    <text evidence="7">The sequence shown here is derived from an EMBL/GenBank/DDBJ whole genome shotgun (WGS) entry which is preliminary data.</text>
</comment>
<comment type="similarity">
    <text evidence="1 3">Belongs to the TPP enzyme family.</text>
</comment>
<feature type="domain" description="Thiamine pyrophosphate enzyme central" evidence="4">
    <location>
        <begin position="191"/>
        <end position="317"/>
    </location>
</feature>
<dbReference type="Gene3D" id="3.40.50.970">
    <property type="match status" value="2"/>
</dbReference>
<reference evidence="7 8" key="1">
    <citation type="submission" date="2019-07" db="EMBL/GenBank/DDBJ databases">
        <title>Whole genome shotgun sequence of Nocardia ninae NBRC 108245.</title>
        <authorList>
            <person name="Hosoyama A."/>
            <person name="Uohara A."/>
            <person name="Ohji S."/>
            <person name="Ichikawa N."/>
        </authorList>
    </citation>
    <scope>NUCLEOTIDE SEQUENCE [LARGE SCALE GENOMIC DNA]</scope>
    <source>
        <strain evidence="7 8">NBRC 108245</strain>
    </source>
</reference>
<evidence type="ECO:0000256" key="2">
    <source>
        <dbReference type="ARBA" id="ARBA00023052"/>
    </source>
</evidence>
<dbReference type="GO" id="GO:0003824">
    <property type="term" value="F:catalytic activity"/>
    <property type="evidence" value="ECO:0007669"/>
    <property type="project" value="InterPro"/>
</dbReference>
<evidence type="ECO:0000256" key="1">
    <source>
        <dbReference type="ARBA" id="ARBA00007812"/>
    </source>
</evidence>
<keyword evidence="8" id="KW-1185">Reference proteome</keyword>
<dbReference type="InterPro" id="IPR011766">
    <property type="entry name" value="TPP_enzyme_TPP-bd"/>
</dbReference>
<dbReference type="OrthoDB" id="4959782at2"/>
<dbReference type="InterPro" id="IPR012001">
    <property type="entry name" value="Thiamin_PyroP_enz_TPP-bd_dom"/>
</dbReference>
<gene>
    <name evidence="7" type="ORF">NN4_36920</name>
</gene>
<dbReference type="Pfam" id="PF02776">
    <property type="entry name" value="TPP_enzyme_N"/>
    <property type="match status" value="1"/>
</dbReference>
<dbReference type="CDD" id="cd02014">
    <property type="entry name" value="TPP_POX"/>
    <property type="match status" value="1"/>
</dbReference>
<dbReference type="InterPro" id="IPR047212">
    <property type="entry name" value="TPP_POXB-like"/>
</dbReference>
<dbReference type="InterPro" id="IPR012000">
    <property type="entry name" value="Thiamin_PyroP_enz_cen_dom"/>
</dbReference>
<evidence type="ECO:0000256" key="3">
    <source>
        <dbReference type="RuleBase" id="RU362132"/>
    </source>
</evidence>
<keyword evidence="7" id="KW-0670">Pyruvate</keyword>
<dbReference type="InterPro" id="IPR047211">
    <property type="entry name" value="POXB-like"/>
</dbReference>
<evidence type="ECO:0000259" key="4">
    <source>
        <dbReference type="Pfam" id="PF00205"/>
    </source>
</evidence>
<dbReference type="Proteomes" id="UP000321424">
    <property type="component" value="Unassembled WGS sequence"/>
</dbReference>
<dbReference type="SUPFAM" id="SSF52518">
    <property type="entry name" value="Thiamin diphosphate-binding fold (THDP-binding)"/>
    <property type="match status" value="2"/>
</dbReference>
<evidence type="ECO:0000259" key="6">
    <source>
        <dbReference type="Pfam" id="PF02776"/>
    </source>
</evidence>
<name>A0A511MES8_9NOCA</name>